<evidence type="ECO:0000313" key="2">
    <source>
        <dbReference type="Proteomes" id="UP000270530"/>
    </source>
</evidence>
<organism evidence="1 2">
    <name type="scientific">Aerosticca soli</name>
    <dbReference type="NCBI Taxonomy" id="2010829"/>
    <lineage>
        <taxon>Bacteria</taxon>
        <taxon>Pseudomonadati</taxon>
        <taxon>Pseudomonadota</taxon>
        <taxon>Gammaproteobacteria</taxon>
        <taxon>Lysobacterales</taxon>
        <taxon>Rhodanobacteraceae</taxon>
        <taxon>Aerosticca</taxon>
    </lineage>
</organism>
<dbReference type="Proteomes" id="UP000270530">
    <property type="component" value="Chromosome"/>
</dbReference>
<reference evidence="2" key="2">
    <citation type="submission" date="2018-06" db="EMBL/GenBank/DDBJ databases">
        <title>Genome sequence of Rhodanobacteraceae bacterium strain Dysh456.</title>
        <authorList>
            <person name="Fukui M."/>
        </authorList>
    </citation>
    <scope>NUCLEOTIDE SEQUENCE [LARGE SCALE GENOMIC DNA]</scope>
    <source>
        <strain evidence="2">Dysh456</strain>
    </source>
</reference>
<reference evidence="2" key="1">
    <citation type="submission" date="2018-04" db="EMBL/GenBank/DDBJ databases">
        <authorList>
            <person name="Watanabe M."/>
            <person name="Kojima H."/>
        </authorList>
    </citation>
    <scope>NUCLEOTIDE SEQUENCE [LARGE SCALE GENOMIC DNA]</scope>
    <source>
        <strain evidence="2">Dysh456</strain>
    </source>
</reference>
<evidence type="ECO:0000313" key="1">
    <source>
        <dbReference type="EMBL" id="BBD79273.1"/>
    </source>
</evidence>
<accession>A0A2Z6E2I0</accession>
<proteinExistence type="predicted"/>
<protein>
    <recommendedName>
        <fullName evidence="3">DUF305 domain-containing protein</fullName>
    </recommendedName>
</protein>
<name>A0A2Z6E2I0_9GAMM</name>
<evidence type="ECO:0008006" key="3">
    <source>
        <dbReference type="Google" id="ProtNLM"/>
    </source>
</evidence>
<keyword evidence="2" id="KW-1185">Reference proteome</keyword>
<gene>
    <name evidence="1" type="ORF">ALSL_0603</name>
</gene>
<sequence length="38" mass="4330">MCREAQLSDPELVNLCQAISDGQRAEIEQMNRIAARLR</sequence>
<dbReference type="KEGG" id="rbd:ALSL_0603"/>
<dbReference type="AlphaFoldDB" id="A0A2Z6E2I0"/>
<dbReference type="EMBL" id="AP018560">
    <property type="protein sequence ID" value="BBD79273.1"/>
    <property type="molecule type" value="Genomic_DNA"/>
</dbReference>